<evidence type="ECO:0000313" key="1">
    <source>
        <dbReference type="EMBL" id="PPU81087.1"/>
    </source>
</evidence>
<evidence type="ECO:0000313" key="2">
    <source>
        <dbReference type="Proteomes" id="UP000247346"/>
    </source>
</evidence>
<dbReference type="AlphaFoldDB" id="A0A2P5Z110"/>
<protein>
    <submittedName>
        <fullName evidence="1">Uncharacterized protein</fullName>
    </submittedName>
</protein>
<dbReference type="OrthoDB" id="6003236at2"/>
<gene>
    <name evidence="1" type="ORF">XsacCFBP4641_16060</name>
</gene>
<comment type="caution">
    <text evidence="1">The sequence shown here is derived from an EMBL/GenBank/DDBJ whole genome shotgun (WGS) entry which is preliminary data.</text>
</comment>
<proteinExistence type="predicted"/>
<organism evidence="1 2">
    <name type="scientific">Xanthomonas sacchari</name>
    <dbReference type="NCBI Taxonomy" id="56458"/>
    <lineage>
        <taxon>Bacteria</taxon>
        <taxon>Pseudomonadati</taxon>
        <taxon>Pseudomonadota</taxon>
        <taxon>Gammaproteobacteria</taxon>
        <taxon>Lysobacterales</taxon>
        <taxon>Lysobacteraceae</taxon>
        <taxon>Xanthomonas</taxon>
    </lineage>
</organism>
<accession>A0A2P5Z110</accession>
<dbReference type="EMBL" id="MDEK01000015">
    <property type="protein sequence ID" value="PPU81087.1"/>
    <property type="molecule type" value="Genomic_DNA"/>
</dbReference>
<dbReference type="GeneID" id="93880200"/>
<dbReference type="STRING" id="56458.SB85_07010"/>
<dbReference type="RefSeq" id="WP_010341187.1">
    <property type="nucleotide sequence ID" value="NZ_CP132343.1"/>
</dbReference>
<dbReference type="Proteomes" id="UP000247346">
    <property type="component" value="Unassembled WGS sequence"/>
</dbReference>
<reference evidence="1 2" key="1">
    <citation type="submission" date="2016-08" db="EMBL/GenBank/DDBJ databases">
        <authorList>
            <person name="Seilhamer J.J."/>
        </authorList>
    </citation>
    <scope>NUCLEOTIDE SEQUENCE [LARGE SCALE GENOMIC DNA]</scope>
    <source>
        <strain evidence="1 2">CFBP4641</strain>
    </source>
</reference>
<sequence>MTTHEPTGSEPTWLMPTPHGVLHGFASATPDRMQRALQLLLGAHGALSLQEWRQRVGGDAQRLLQEAREQQWVQLLRRAVPGPEIRLDDFAQHVIAPLSAERRAVLASDSGFCLGHAGLDQEQAETLSVAAADFSGFAQRQSARGWHGAHRYVAFYSEPQLLLPDWSFVPFWVDGAGYWLVLGGEALLNNLAMVELVWSIRLAAARFAPPA</sequence>
<name>A0A2P5Z110_9XANT</name>